<evidence type="ECO:0000313" key="1">
    <source>
        <dbReference type="EMBL" id="MBX49791.1"/>
    </source>
</evidence>
<sequence>MGFLFPLFVVVSLIAESGL</sequence>
<proteinExistence type="predicted"/>
<reference evidence="1" key="1">
    <citation type="submission" date="2018-02" db="EMBL/GenBank/DDBJ databases">
        <title>Rhizophora mucronata_Transcriptome.</title>
        <authorList>
            <person name="Meera S.P."/>
            <person name="Sreeshan A."/>
            <person name="Augustine A."/>
        </authorList>
    </citation>
    <scope>NUCLEOTIDE SEQUENCE</scope>
    <source>
        <tissue evidence="1">Leaf</tissue>
    </source>
</reference>
<protein>
    <submittedName>
        <fullName evidence="1">Uncharacterized protein</fullName>
    </submittedName>
</protein>
<dbReference type="AlphaFoldDB" id="A0A2P2P5A0"/>
<dbReference type="EMBL" id="GGEC01069307">
    <property type="protein sequence ID" value="MBX49791.1"/>
    <property type="molecule type" value="Transcribed_RNA"/>
</dbReference>
<name>A0A2P2P5A0_RHIMU</name>
<accession>A0A2P2P5A0</accession>
<organism evidence="1">
    <name type="scientific">Rhizophora mucronata</name>
    <name type="common">Asiatic mangrove</name>
    <dbReference type="NCBI Taxonomy" id="61149"/>
    <lineage>
        <taxon>Eukaryota</taxon>
        <taxon>Viridiplantae</taxon>
        <taxon>Streptophyta</taxon>
        <taxon>Embryophyta</taxon>
        <taxon>Tracheophyta</taxon>
        <taxon>Spermatophyta</taxon>
        <taxon>Magnoliopsida</taxon>
        <taxon>eudicotyledons</taxon>
        <taxon>Gunneridae</taxon>
        <taxon>Pentapetalae</taxon>
        <taxon>rosids</taxon>
        <taxon>fabids</taxon>
        <taxon>Malpighiales</taxon>
        <taxon>Rhizophoraceae</taxon>
        <taxon>Rhizophora</taxon>
    </lineage>
</organism>